<dbReference type="Proteomes" id="UP001066276">
    <property type="component" value="Chromosome 10"/>
</dbReference>
<name>A0AAV7M7V8_PLEWA</name>
<organism evidence="2 3">
    <name type="scientific">Pleurodeles waltl</name>
    <name type="common">Iberian ribbed newt</name>
    <dbReference type="NCBI Taxonomy" id="8319"/>
    <lineage>
        <taxon>Eukaryota</taxon>
        <taxon>Metazoa</taxon>
        <taxon>Chordata</taxon>
        <taxon>Craniata</taxon>
        <taxon>Vertebrata</taxon>
        <taxon>Euteleostomi</taxon>
        <taxon>Amphibia</taxon>
        <taxon>Batrachia</taxon>
        <taxon>Caudata</taxon>
        <taxon>Salamandroidea</taxon>
        <taxon>Salamandridae</taxon>
        <taxon>Pleurodelinae</taxon>
        <taxon>Pleurodeles</taxon>
    </lineage>
</organism>
<gene>
    <name evidence="2" type="ORF">NDU88_003982</name>
</gene>
<comment type="caution">
    <text evidence="2">The sequence shown here is derived from an EMBL/GenBank/DDBJ whole genome shotgun (WGS) entry which is preliminary data.</text>
</comment>
<protein>
    <recommendedName>
        <fullName evidence="4">Secreted protein</fullName>
    </recommendedName>
</protein>
<dbReference type="EMBL" id="JANPWB010000014">
    <property type="protein sequence ID" value="KAJ1098875.1"/>
    <property type="molecule type" value="Genomic_DNA"/>
</dbReference>
<evidence type="ECO:0000256" key="1">
    <source>
        <dbReference type="SAM" id="MobiDB-lite"/>
    </source>
</evidence>
<evidence type="ECO:0008006" key="4">
    <source>
        <dbReference type="Google" id="ProtNLM"/>
    </source>
</evidence>
<feature type="region of interest" description="Disordered" evidence="1">
    <location>
        <begin position="61"/>
        <end position="83"/>
    </location>
</feature>
<keyword evidence="3" id="KW-1185">Reference proteome</keyword>
<accession>A0AAV7M7V8</accession>
<proteinExistence type="predicted"/>
<evidence type="ECO:0000313" key="3">
    <source>
        <dbReference type="Proteomes" id="UP001066276"/>
    </source>
</evidence>
<evidence type="ECO:0000313" key="2">
    <source>
        <dbReference type="EMBL" id="KAJ1098875.1"/>
    </source>
</evidence>
<sequence>MSSSAPLPCVWSPRASAAVACLNDSSSAKPQELAHFCFLAVTAPKMTHTLWLHGPYPPSLRKPTSGSRLPLKGCFRAGSTNSN</sequence>
<dbReference type="AlphaFoldDB" id="A0AAV7M7V8"/>
<reference evidence="2" key="1">
    <citation type="journal article" date="2022" name="bioRxiv">
        <title>Sequencing and chromosome-scale assembly of the giantPleurodeles waltlgenome.</title>
        <authorList>
            <person name="Brown T."/>
            <person name="Elewa A."/>
            <person name="Iarovenko S."/>
            <person name="Subramanian E."/>
            <person name="Araus A.J."/>
            <person name="Petzold A."/>
            <person name="Susuki M."/>
            <person name="Suzuki K.-i.T."/>
            <person name="Hayashi T."/>
            <person name="Toyoda A."/>
            <person name="Oliveira C."/>
            <person name="Osipova E."/>
            <person name="Leigh N.D."/>
            <person name="Simon A."/>
            <person name="Yun M.H."/>
        </authorList>
    </citation>
    <scope>NUCLEOTIDE SEQUENCE</scope>
    <source>
        <strain evidence="2">20211129_DDA</strain>
        <tissue evidence="2">Liver</tissue>
    </source>
</reference>